<evidence type="ECO:0000256" key="6">
    <source>
        <dbReference type="ARBA" id="ARBA00022833"/>
    </source>
</evidence>
<dbReference type="InterPro" id="IPR015803">
    <property type="entry name" value="Cys-tRNA-ligase"/>
</dbReference>
<dbReference type="EMBL" id="VRMN01000010">
    <property type="protein sequence ID" value="KAA8492183.1"/>
    <property type="molecule type" value="Genomic_DNA"/>
</dbReference>
<evidence type="ECO:0000256" key="9">
    <source>
        <dbReference type="ARBA" id="ARBA00023146"/>
    </source>
</evidence>
<keyword evidence="3 13" id="KW-0436">Ligase</keyword>
<dbReference type="GO" id="GO:0004817">
    <property type="term" value="F:cysteine-tRNA ligase activity"/>
    <property type="evidence" value="ECO:0007669"/>
    <property type="project" value="UniProtKB-EC"/>
</dbReference>
<keyword evidence="14" id="KW-1185">Reference proteome</keyword>
<dbReference type="PANTHER" id="PTHR10890:SF3">
    <property type="entry name" value="CYSTEINE--TRNA LIGASE, CYTOPLASMIC"/>
    <property type="match status" value="1"/>
</dbReference>
<evidence type="ECO:0000256" key="11">
    <source>
        <dbReference type="SAM" id="MobiDB-lite"/>
    </source>
</evidence>
<dbReference type="GO" id="GO:0005524">
    <property type="term" value="F:ATP binding"/>
    <property type="evidence" value="ECO:0007669"/>
    <property type="project" value="UniProtKB-KW"/>
</dbReference>
<dbReference type="PANTHER" id="PTHR10890">
    <property type="entry name" value="CYSTEINYL-TRNA SYNTHETASE"/>
    <property type="match status" value="1"/>
</dbReference>
<evidence type="ECO:0000256" key="5">
    <source>
        <dbReference type="ARBA" id="ARBA00022741"/>
    </source>
</evidence>
<dbReference type="InterPro" id="IPR014729">
    <property type="entry name" value="Rossmann-like_a/b/a_fold"/>
</dbReference>
<gene>
    <name evidence="13" type="ORF">FVE85_3621</name>
</gene>
<name>A0A5J4YNC0_PORPP</name>
<evidence type="ECO:0000256" key="7">
    <source>
        <dbReference type="ARBA" id="ARBA00022840"/>
    </source>
</evidence>
<evidence type="ECO:0000259" key="12">
    <source>
        <dbReference type="Pfam" id="PF01406"/>
    </source>
</evidence>
<evidence type="ECO:0000256" key="10">
    <source>
        <dbReference type="ARBA" id="ARBA00031499"/>
    </source>
</evidence>
<dbReference type="PRINTS" id="PR00983">
    <property type="entry name" value="TRNASYNTHCYS"/>
</dbReference>
<feature type="compositionally biased region" description="Basic and acidic residues" evidence="11">
    <location>
        <begin position="565"/>
        <end position="593"/>
    </location>
</feature>
<dbReference type="Proteomes" id="UP000324585">
    <property type="component" value="Unassembled WGS sequence"/>
</dbReference>
<dbReference type="GO" id="GO:0046872">
    <property type="term" value="F:metal ion binding"/>
    <property type="evidence" value="ECO:0007669"/>
    <property type="project" value="UniProtKB-KW"/>
</dbReference>
<feature type="region of interest" description="Disordered" evidence="11">
    <location>
        <begin position="565"/>
        <end position="596"/>
    </location>
</feature>
<comment type="cofactor">
    <cofactor evidence="1">
        <name>Zn(2+)</name>
        <dbReference type="ChEBI" id="CHEBI:29105"/>
    </cofactor>
</comment>
<organism evidence="13 14">
    <name type="scientific">Porphyridium purpureum</name>
    <name type="common">Red alga</name>
    <name type="synonym">Porphyridium cruentum</name>
    <dbReference type="NCBI Taxonomy" id="35688"/>
    <lineage>
        <taxon>Eukaryota</taxon>
        <taxon>Rhodophyta</taxon>
        <taxon>Bangiophyceae</taxon>
        <taxon>Porphyridiales</taxon>
        <taxon>Porphyridiaceae</taxon>
        <taxon>Porphyridium</taxon>
    </lineage>
</organism>
<dbReference type="SUPFAM" id="SSF47323">
    <property type="entry name" value="Anticodon-binding domain of a subclass of class I aminoacyl-tRNA synthetases"/>
    <property type="match status" value="1"/>
</dbReference>
<dbReference type="FunFam" id="3.40.50.620:FF:000027">
    <property type="entry name" value="Cysteine--tRNA ligase, cytoplasmic"/>
    <property type="match status" value="1"/>
</dbReference>
<keyword evidence="4" id="KW-0479">Metal-binding</keyword>
<dbReference type="Gene3D" id="3.40.50.620">
    <property type="entry name" value="HUPs"/>
    <property type="match status" value="1"/>
</dbReference>
<evidence type="ECO:0000256" key="4">
    <source>
        <dbReference type="ARBA" id="ARBA00022723"/>
    </source>
</evidence>
<protein>
    <recommendedName>
        <fullName evidence="2">cysteine--tRNA ligase</fullName>
        <ecNumber evidence="2">6.1.1.16</ecNumber>
    </recommendedName>
    <alternativeName>
        <fullName evidence="10">Cysteinyl-tRNA synthetase</fullName>
    </alternativeName>
</protein>
<dbReference type="CDD" id="cd00672">
    <property type="entry name" value="CysRS_core"/>
    <property type="match status" value="1"/>
</dbReference>
<reference evidence="14" key="1">
    <citation type="journal article" date="2019" name="Nat. Commun.">
        <title>Expansion of phycobilisome linker gene families in mesophilic red algae.</title>
        <authorList>
            <person name="Lee J."/>
            <person name="Kim D."/>
            <person name="Bhattacharya D."/>
            <person name="Yoon H.S."/>
        </authorList>
    </citation>
    <scope>NUCLEOTIDE SEQUENCE [LARGE SCALE GENOMIC DNA]</scope>
    <source>
        <strain evidence="14">CCMP 1328</strain>
    </source>
</reference>
<evidence type="ECO:0000256" key="3">
    <source>
        <dbReference type="ARBA" id="ARBA00022598"/>
    </source>
</evidence>
<evidence type="ECO:0000313" key="14">
    <source>
        <dbReference type="Proteomes" id="UP000324585"/>
    </source>
</evidence>
<dbReference type="OMA" id="FHNDMKS"/>
<evidence type="ECO:0000256" key="8">
    <source>
        <dbReference type="ARBA" id="ARBA00022917"/>
    </source>
</evidence>
<dbReference type="InterPro" id="IPR009080">
    <property type="entry name" value="tRNAsynth_Ia_anticodon-bd"/>
</dbReference>
<dbReference type="OrthoDB" id="438179at2759"/>
<dbReference type="NCBIfam" id="TIGR00435">
    <property type="entry name" value="cysS"/>
    <property type="match status" value="1"/>
</dbReference>
<evidence type="ECO:0000313" key="13">
    <source>
        <dbReference type="EMBL" id="KAA8492183.1"/>
    </source>
</evidence>
<dbReference type="Gene3D" id="1.20.120.1910">
    <property type="entry name" value="Cysteine-tRNA ligase, C-terminal anti-codon recognition domain"/>
    <property type="match status" value="1"/>
</dbReference>
<dbReference type="HAMAP" id="MF_00041">
    <property type="entry name" value="Cys_tRNA_synth"/>
    <property type="match status" value="1"/>
</dbReference>
<evidence type="ECO:0000256" key="1">
    <source>
        <dbReference type="ARBA" id="ARBA00001947"/>
    </source>
</evidence>
<proteinExistence type="inferred from homology"/>
<keyword evidence="9" id="KW-0030">Aminoacyl-tRNA synthetase</keyword>
<dbReference type="SUPFAM" id="SSF52374">
    <property type="entry name" value="Nucleotidylyl transferase"/>
    <property type="match status" value="1"/>
</dbReference>
<dbReference type="AlphaFoldDB" id="A0A5J4YNC0"/>
<keyword evidence="8" id="KW-0648">Protein biosynthesis</keyword>
<keyword evidence="6" id="KW-0862">Zinc</keyword>
<dbReference type="Pfam" id="PF01406">
    <property type="entry name" value="tRNA-synt_1e"/>
    <property type="match status" value="1"/>
</dbReference>
<evidence type="ECO:0000256" key="2">
    <source>
        <dbReference type="ARBA" id="ARBA00012832"/>
    </source>
</evidence>
<comment type="caution">
    <text evidence="13">The sequence shown here is derived from an EMBL/GenBank/DDBJ whole genome shotgun (WGS) entry which is preliminary data.</text>
</comment>
<sequence>MHGVAEKLGAVRLDGGDVPHVVNSIGMQKVPLLNANGRKALTWYICGPTVYDVSHIGHARNYVSFDLIRRILEDYFNYDIVYQMNITDIDDKIIKRSIENQEPFETLARRMERSFMKDLENLNCRMPTLVTRVTEYIPEICSYIQKIISHGFAYSVDSGSVYFDTQAFKSAGYTYAKLEPYSVGNIALLQEGEGVLADGSNASVTSEKRNPADFALWKASKPNEPYWECPWSSHPGRPGWHIECSAMAEELGSCPIDLHSGGVDLKFPHHDNEIAQAEAFHKCHEWVRIWLHSGHLHIEGLKMSKSLKNFITIDACLERYSAAQLRIFFLQHKYDAPMNYSEDIMTEAVINHRKLVDFLGTMKSILRATKKRESGAHSGGPVRLHPSPVDLEMLNELKRTKQSVRNALYDNFKTPDALAAILDLVNKTNTYVGRAEQEKMAVNHPIVEAVLDYVVFMMNVFGVSAAASDSNGSGAGSNALVQDVSDVFAAFRADLRNKAIAVKKSGSTHDIQDAAGLADFVMQCCDNVRDEALPPLGIRLEDRANGESVVKVEDAKALLQEIERKKQQEEERQRAKALRKEQELEKEKKEKDLAQIPPTEYFRTGERAALYSKWDDETGVPVADAQGAEITKSQRKNLEKELKKHAQLRKKNALSGSNTLPCEIILPMQMDPIHAPPLTCPQNPITCASHMDRISLYSHPHRWTDSTESLSSNYDRAVPFHVAVKVSGRVSVVSSTSYRSTDIARSHLVSQNRRLDRNDAPQHAVTIRDTPVSCFCLFGKKNAEKEDLKGTRKKY</sequence>
<dbReference type="GO" id="GO:0005737">
    <property type="term" value="C:cytoplasm"/>
    <property type="evidence" value="ECO:0007669"/>
    <property type="project" value="TreeGrafter"/>
</dbReference>
<dbReference type="InterPro" id="IPR032678">
    <property type="entry name" value="tRNA-synt_1_cat_dom"/>
</dbReference>
<dbReference type="EC" id="6.1.1.16" evidence="2"/>
<dbReference type="InterPro" id="IPR024909">
    <property type="entry name" value="Cys-tRNA/MSH_ligase"/>
</dbReference>
<feature type="domain" description="tRNA synthetases class I catalytic" evidence="12">
    <location>
        <begin position="38"/>
        <end position="348"/>
    </location>
</feature>
<keyword evidence="7" id="KW-0067">ATP-binding</keyword>
<accession>A0A5J4YNC0</accession>
<keyword evidence="5" id="KW-0547">Nucleotide-binding</keyword>
<dbReference type="GO" id="GO:0006423">
    <property type="term" value="P:cysteinyl-tRNA aminoacylation"/>
    <property type="evidence" value="ECO:0007669"/>
    <property type="project" value="InterPro"/>
</dbReference>